<dbReference type="GO" id="GO:0051539">
    <property type="term" value="F:4 iron, 4 sulfur cluster binding"/>
    <property type="evidence" value="ECO:0007669"/>
    <property type="project" value="UniProtKB-KW"/>
</dbReference>
<feature type="domain" description="4Fe-4S ferredoxin-type" evidence="5">
    <location>
        <begin position="229"/>
        <end position="258"/>
    </location>
</feature>
<dbReference type="EMBL" id="CP000767">
    <property type="protein sequence ID" value="EAU01433.3"/>
    <property type="molecule type" value="Genomic_DNA"/>
</dbReference>
<organism evidence="6 7">
    <name type="scientific">Campylobacter curvus (strain 525.92)</name>
    <dbReference type="NCBI Taxonomy" id="360105"/>
    <lineage>
        <taxon>Bacteria</taxon>
        <taxon>Pseudomonadati</taxon>
        <taxon>Campylobacterota</taxon>
        <taxon>Epsilonproteobacteria</taxon>
        <taxon>Campylobacterales</taxon>
        <taxon>Campylobacteraceae</taxon>
        <taxon>Campylobacter</taxon>
    </lineage>
</organism>
<dbReference type="InterPro" id="IPR017900">
    <property type="entry name" value="4Fe4S_Fe_S_CS"/>
</dbReference>
<dbReference type="STRING" id="360105.CCV52592_0539"/>
<dbReference type="PROSITE" id="PS51379">
    <property type="entry name" value="4FE4S_FER_2"/>
    <property type="match status" value="4"/>
</dbReference>
<evidence type="ECO:0000256" key="1">
    <source>
        <dbReference type="ARBA" id="ARBA00022485"/>
    </source>
</evidence>
<gene>
    <name evidence="6" type="ORF">CCV52592_0539</name>
</gene>
<dbReference type="Gene3D" id="3.30.70.20">
    <property type="match status" value="2"/>
</dbReference>
<accession>A7H0F2</accession>
<dbReference type="PROSITE" id="PS00198">
    <property type="entry name" value="4FE4S_FER_1"/>
    <property type="match status" value="1"/>
</dbReference>
<dbReference type="KEGG" id="ccv:CCV52592_0539"/>
<dbReference type="Pfam" id="PF13237">
    <property type="entry name" value="Fer4_10"/>
    <property type="match status" value="1"/>
</dbReference>
<proteinExistence type="predicted"/>
<evidence type="ECO:0000256" key="3">
    <source>
        <dbReference type="ARBA" id="ARBA00023004"/>
    </source>
</evidence>
<protein>
    <submittedName>
        <fullName evidence="6">Iron-sulfur cluster domain protein</fullName>
    </submittedName>
</protein>
<dbReference type="PANTHER" id="PTHR24960:SF79">
    <property type="entry name" value="PHOTOSYSTEM I IRON-SULFUR CENTER"/>
    <property type="match status" value="1"/>
</dbReference>
<reference evidence="6" key="1">
    <citation type="submission" date="2016-07" db="EMBL/GenBank/DDBJ databases">
        <title>Comparative genomics of the Campylobacter concisus group.</title>
        <authorList>
            <person name="Miller W.G."/>
            <person name="Yee E."/>
            <person name="Chapman M.H."/>
            <person name="Huynh S."/>
            <person name="Bono J.L."/>
            <person name="On S.L.W."/>
            <person name="StLeger J."/>
            <person name="Foster G."/>
            <person name="Parker C.T."/>
        </authorList>
    </citation>
    <scope>NUCLEOTIDE SEQUENCE</scope>
    <source>
        <strain evidence="6">525.92</strain>
    </source>
</reference>
<dbReference type="AlphaFoldDB" id="A7H0F2"/>
<evidence type="ECO:0000259" key="5">
    <source>
        <dbReference type="PROSITE" id="PS51379"/>
    </source>
</evidence>
<dbReference type="PANTHER" id="PTHR24960">
    <property type="entry name" value="PHOTOSYSTEM I IRON-SULFUR CENTER-RELATED"/>
    <property type="match status" value="1"/>
</dbReference>
<sequence length="558" mass="62348">MKEFGFYNPSGEAVMLNEQIEVTTDENAHFLVSNSPRLSADIVAPEIDFYLKNSSDGVLEKAKTTLMLYEARATCFDLAKDIDYEKKVGKNVVVVSNGGRENLAQILKDNGYKVIELSHIEVKFVYGAVGELSVIVTREEGEFEIDCDFLLAQNAREYMLKQSGCIEIAHMSDDEILEFLNAHSPSYPYKSFITYDSSICQYHERREEICGRCVEVCPSVAILKEDETKHLVFSHIDCVNCGECVSVCPSGSIDYSLMPRAAFIEVARMYKGKIALIVPRASDLENLNVNLPANVVPFAIEGEKFLSQTHLLTLLQESGANVILYSNARLKGTSMAIDIVNQIYELKFKKTAVFVAKNERELKEALLKVEFIEGSEHHISEYALAKREIFAKRLELLVGNENLGAIYTDEPIRYGYVTINQDTCTLCASCVGACNVNALIADKNENSIKFNPSVCTACGYCELSCAEKDTIKLNVGKVELEPKFFTYNELAKDELFKCIECGKEFATKKAVEKIATIMVPRFASQPDKIKTLYCCADCKAKIMVRAQLAAAQRGEIYE</sequence>
<keyword evidence="3" id="KW-0408">Iron</keyword>
<evidence type="ECO:0000256" key="4">
    <source>
        <dbReference type="ARBA" id="ARBA00023014"/>
    </source>
</evidence>
<evidence type="ECO:0000256" key="2">
    <source>
        <dbReference type="ARBA" id="ARBA00022723"/>
    </source>
</evidence>
<keyword evidence="4" id="KW-0411">Iron-sulfur</keyword>
<keyword evidence="2" id="KW-0479">Metal-binding</keyword>
<evidence type="ECO:0000313" key="7">
    <source>
        <dbReference type="Proteomes" id="UP000006380"/>
    </source>
</evidence>
<feature type="domain" description="4Fe-4S ferredoxin-type" evidence="5">
    <location>
        <begin position="210"/>
        <end position="227"/>
    </location>
</feature>
<dbReference type="Pfam" id="PF12838">
    <property type="entry name" value="Fer4_7"/>
    <property type="match status" value="1"/>
</dbReference>
<feature type="domain" description="4Fe-4S ferredoxin-type" evidence="5">
    <location>
        <begin position="415"/>
        <end position="444"/>
    </location>
</feature>
<dbReference type="RefSeq" id="WP_041743383.1">
    <property type="nucleotide sequence ID" value="NC_009715.2"/>
</dbReference>
<evidence type="ECO:0000313" key="6">
    <source>
        <dbReference type="EMBL" id="EAU01433.3"/>
    </source>
</evidence>
<dbReference type="InterPro" id="IPR017896">
    <property type="entry name" value="4Fe4S_Fe-S-bd"/>
</dbReference>
<keyword evidence="1" id="KW-0004">4Fe-4S</keyword>
<dbReference type="SUPFAM" id="SSF54862">
    <property type="entry name" value="4Fe-4S ferredoxins"/>
    <property type="match status" value="2"/>
</dbReference>
<name>A7H0F2_CAMC5</name>
<dbReference type="Proteomes" id="UP000006380">
    <property type="component" value="Chromosome"/>
</dbReference>
<feature type="domain" description="4Fe-4S ferredoxin-type" evidence="5">
    <location>
        <begin position="446"/>
        <end position="476"/>
    </location>
</feature>
<dbReference type="GO" id="GO:0046872">
    <property type="term" value="F:metal ion binding"/>
    <property type="evidence" value="ECO:0007669"/>
    <property type="project" value="UniProtKB-KW"/>
</dbReference>
<dbReference type="InterPro" id="IPR050157">
    <property type="entry name" value="PSI_iron-sulfur_center"/>
</dbReference>
<keyword evidence="7" id="KW-1185">Reference proteome</keyword>